<protein>
    <recommendedName>
        <fullName evidence="1">Microcin J25-processing protein McjB C-terminal domain-containing protein</fullName>
    </recommendedName>
</protein>
<dbReference type="NCBIfam" id="NF033537">
    <property type="entry name" value="lasso_biosyn_B2"/>
    <property type="match status" value="1"/>
</dbReference>
<organism evidence="2 3">
    <name type="scientific">Streptomyces syringium</name>
    <dbReference type="NCBI Taxonomy" id="76729"/>
    <lineage>
        <taxon>Bacteria</taxon>
        <taxon>Bacillati</taxon>
        <taxon>Actinomycetota</taxon>
        <taxon>Actinomycetes</taxon>
        <taxon>Kitasatosporales</taxon>
        <taxon>Streptomycetaceae</taxon>
        <taxon>Streptomyces</taxon>
    </lineage>
</organism>
<dbReference type="InterPro" id="IPR032708">
    <property type="entry name" value="McjB_C"/>
</dbReference>
<comment type="caution">
    <text evidence="2">The sequence shown here is derived from an EMBL/GenBank/DDBJ whole genome shotgun (WGS) entry which is preliminary data.</text>
</comment>
<sequence length="145" mass="15824">MTLPEAIAHRPDAVSLPLRTLVRLVVLGARVLGTRSPRRIRTVLRLLSRGSRPATYAEAKAARDSVTAVSLRCAGRQGCLPRSLATVLLCRLRGQWPTWCVGVRRLPPFGAHAWLEAEGKPVAEGYPADYFQPFFTVGKPSPPGD</sequence>
<evidence type="ECO:0000313" key="3">
    <source>
        <dbReference type="Proteomes" id="UP001519291"/>
    </source>
</evidence>
<dbReference type="InterPro" id="IPR053521">
    <property type="entry name" value="McjB-like"/>
</dbReference>
<name>A0ABS4Y456_9ACTN</name>
<dbReference type="Proteomes" id="UP001519291">
    <property type="component" value="Unassembled WGS sequence"/>
</dbReference>
<evidence type="ECO:0000313" key="2">
    <source>
        <dbReference type="EMBL" id="MBP2403227.1"/>
    </source>
</evidence>
<evidence type="ECO:0000259" key="1">
    <source>
        <dbReference type="Pfam" id="PF13471"/>
    </source>
</evidence>
<feature type="domain" description="Microcin J25-processing protein McjB C-terminal" evidence="1">
    <location>
        <begin position="29"/>
        <end position="135"/>
    </location>
</feature>
<accession>A0ABS4Y456</accession>
<dbReference type="PROSITE" id="PS51300">
    <property type="entry name" value="NIRD"/>
    <property type="match status" value="1"/>
</dbReference>
<reference evidence="2 3" key="1">
    <citation type="submission" date="2021-03" db="EMBL/GenBank/DDBJ databases">
        <title>Sequencing the genomes of 1000 actinobacteria strains.</title>
        <authorList>
            <person name="Klenk H.-P."/>
        </authorList>
    </citation>
    <scope>NUCLEOTIDE SEQUENCE [LARGE SCALE GENOMIC DNA]</scope>
    <source>
        <strain evidence="2 3">DSM 41480</strain>
    </source>
</reference>
<dbReference type="RefSeq" id="WP_209515087.1">
    <property type="nucleotide sequence ID" value="NZ_JAGIOH010000001.1"/>
</dbReference>
<dbReference type="Pfam" id="PF13471">
    <property type="entry name" value="Transglut_core3"/>
    <property type="match status" value="1"/>
</dbReference>
<proteinExistence type="predicted"/>
<gene>
    <name evidence="2" type="ORF">JO379_002696</name>
</gene>
<dbReference type="GeneID" id="91569564"/>
<dbReference type="EMBL" id="JAGIOH010000001">
    <property type="protein sequence ID" value="MBP2403227.1"/>
    <property type="molecule type" value="Genomic_DNA"/>
</dbReference>
<keyword evidence="3" id="KW-1185">Reference proteome</keyword>